<dbReference type="Pfam" id="PF01814">
    <property type="entry name" value="Hemerythrin"/>
    <property type="match status" value="1"/>
</dbReference>
<evidence type="ECO:0000259" key="1">
    <source>
        <dbReference type="Pfam" id="PF01814"/>
    </source>
</evidence>
<dbReference type="OrthoDB" id="58416at2759"/>
<organism evidence="2 3">
    <name type="scientific">Sclerotinia sclerotiorum (strain ATCC 18683 / 1980 / Ss-1)</name>
    <name type="common">White mold</name>
    <name type="synonym">Whetzelinia sclerotiorum</name>
    <dbReference type="NCBI Taxonomy" id="665079"/>
    <lineage>
        <taxon>Eukaryota</taxon>
        <taxon>Fungi</taxon>
        <taxon>Dikarya</taxon>
        <taxon>Ascomycota</taxon>
        <taxon>Pezizomycotina</taxon>
        <taxon>Leotiomycetes</taxon>
        <taxon>Helotiales</taxon>
        <taxon>Sclerotiniaceae</taxon>
        <taxon>Sclerotinia</taxon>
    </lineage>
</organism>
<accession>A0A1D9QGA3</accession>
<dbReference type="PANTHER" id="PTHR38048">
    <property type="entry name" value="EXPRESSED PROTEIN"/>
    <property type="match status" value="1"/>
</dbReference>
<feature type="domain" description="Hemerythrin-like" evidence="1">
    <location>
        <begin position="37"/>
        <end position="160"/>
    </location>
</feature>
<reference evidence="3" key="1">
    <citation type="journal article" date="2017" name="Genome Biol. Evol.">
        <title>The complete genome sequence of the phytopathogenic fungus Sclerotinia sclerotiorum reveals insights into the genome architecture of broad host range pathogens.</title>
        <authorList>
            <person name="Derbyshire M."/>
            <person name="Denton-Giles M."/>
            <person name="Hegedus D."/>
            <person name="Seifbarghy S."/>
            <person name="Rollins J."/>
            <person name="van Kan J."/>
            <person name="Seidl M.F."/>
            <person name="Faino L."/>
            <person name="Mbengue M."/>
            <person name="Navaud O."/>
            <person name="Raffaele S."/>
            <person name="Hammond-Kosack K."/>
            <person name="Heard S."/>
            <person name="Oliver R."/>
        </authorList>
    </citation>
    <scope>NUCLEOTIDE SEQUENCE [LARGE SCALE GENOMIC DNA]</scope>
    <source>
        <strain evidence="3">ATCC 18683 / 1980 / Ss-1</strain>
    </source>
</reference>
<dbReference type="AlphaFoldDB" id="A0A1D9QGA3"/>
<dbReference type="Gene3D" id="1.20.120.520">
    <property type="entry name" value="nmb1532 protein domain like"/>
    <property type="match status" value="1"/>
</dbReference>
<gene>
    <name evidence="2" type="ORF">sscle_12g087010</name>
</gene>
<dbReference type="Proteomes" id="UP000177798">
    <property type="component" value="Chromosome 12"/>
</dbReference>
<evidence type="ECO:0000313" key="3">
    <source>
        <dbReference type="Proteomes" id="UP000177798"/>
    </source>
</evidence>
<protein>
    <recommendedName>
        <fullName evidence="1">Hemerythrin-like domain-containing protein</fullName>
    </recommendedName>
</protein>
<name>A0A1D9QGA3_SCLS1</name>
<dbReference type="EMBL" id="CP017825">
    <property type="protein sequence ID" value="APA13931.1"/>
    <property type="molecule type" value="Genomic_DNA"/>
</dbReference>
<sequence length="253" mass="28788">MESTKKWADGPFKLLSTPRASLEGNPESAASRNASEMALVHNILLRGLNSIYLQATNVKESCDISDFMKFCDAWSSNLHSHHAAEETVYFKMLDEQSSREGVFIANHTEHEKFLPGLFAFDLYVSGVKDNAKPYDGFKLRELIDAFGTDLESHLHHEIAVLEDLEKDTSIDWGKCGKAMAQYSKKHVDRVRDVPFLITNSDVTYESGIHGPRFPPFPWFVGLIFRWFYIPKLKGAWRFSSCDDYGIPKELPFA</sequence>
<dbReference type="VEuPathDB" id="FungiDB:sscle_12g087010"/>
<evidence type="ECO:0000313" key="2">
    <source>
        <dbReference type="EMBL" id="APA13931.1"/>
    </source>
</evidence>
<dbReference type="InterPro" id="IPR053206">
    <property type="entry name" value="Dimeric_xanthone_biosynth"/>
</dbReference>
<dbReference type="PANTHER" id="PTHR38048:SF2">
    <property type="entry name" value="HEMERYTHRIN-LIKE DOMAIN-CONTAINING PROTEIN"/>
    <property type="match status" value="1"/>
</dbReference>
<dbReference type="InterPro" id="IPR012312">
    <property type="entry name" value="Hemerythrin-like"/>
</dbReference>
<proteinExistence type="predicted"/>